<dbReference type="OrthoDB" id="312895at2759"/>
<feature type="domain" description="RING-type" evidence="3">
    <location>
        <begin position="272"/>
        <end position="313"/>
    </location>
</feature>
<dbReference type="SUPFAM" id="SSF57850">
    <property type="entry name" value="RING/U-box"/>
    <property type="match status" value="1"/>
</dbReference>
<dbReference type="InterPro" id="IPR033276">
    <property type="entry name" value="BB"/>
</dbReference>
<keyword evidence="2" id="KW-0175">Coiled coil</keyword>
<dbReference type="PANTHER" id="PTHR46400:SF5">
    <property type="entry name" value="RING-TYPE DOMAIN-CONTAINING PROTEIN"/>
    <property type="match status" value="1"/>
</dbReference>
<name>A0A8J8NL85_HALGN</name>
<gene>
    <name evidence="4" type="ORF">FGO68_gene1400</name>
</gene>
<dbReference type="PANTHER" id="PTHR46400">
    <property type="entry name" value="RING/U-BOX SUPERFAMILY PROTEIN"/>
    <property type="match status" value="1"/>
</dbReference>
<evidence type="ECO:0000256" key="2">
    <source>
        <dbReference type="SAM" id="Coils"/>
    </source>
</evidence>
<accession>A0A8J8NL85</accession>
<dbReference type="Gene3D" id="3.30.40.10">
    <property type="entry name" value="Zinc/RING finger domain, C3HC4 (zinc finger)"/>
    <property type="match status" value="1"/>
</dbReference>
<dbReference type="PROSITE" id="PS50089">
    <property type="entry name" value="ZF_RING_2"/>
    <property type="match status" value="1"/>
</dbReference>
<dbReference type="Proteomes" id="UP000785679">
    <property type="component" value="Unassembled WGS sequence"/>
</dbReference>
<evidence type="ECO:0000259" key="3">
    <source>
        <dbReference type="PROSITE" id="PS50089"/>
    </source>
</evidence>
<dbReference type="GO" id="GO:0046621">
    <property type="term" value="P:negative regulation of organ growth"/>
    <property type="evidence" value="ECO:0007669"/>
    <property type="project" value="InterPro"/>
</dbReference>
<keyword evidence="1" id="KW-0863">Zinc-finger</keyword>
<dbReference type="GO" id="GO:0008270">
    <property type="term" value="F:zinc ion binding"/>
    <property type="evidence" value="ECO:0007669"/>
    <property type="project" value="UniProtKB-KW"/>
</dbReference>
<dbReference type="InterPro" id="IPR003903">
    <property type="entry name" value="UIM_dom"/>
</dbReference>
<feature type="coiled-coil region" evidence="2">
    <location>
        <begin position="175"/>
        <end position="221"/>
    </location>
</feature>
<dbReference type="GO" id="GO:0004842">
    <property type="term" value="F:ubiquitin-protein transferase activity"/>
    <property type="evidence" value="ECO:0007669"/>
    <property type="project" value="InterPro"/>
</dbReference>
<feature type="coiled-coil region" evidence="2">
    <location>
        <begin position="119"/>
        <end position="146"/>
    </location>
</feature>
<protein>
    <recommendedName>
        <fullName evidence="3">RING-type domain-containing protein</fullName>
    </recommendedName>
</protein>
<dbReference type="CDD" id="cd16454">
    <property type="entry name" value="RING-H2_PA-TM-RING"/>
    <property type="match status" value="1"/>
</dbReference>
<dbReference type="InterPro" id="IPR001841">
    <property type="entry name" value="Znf_RING"/>
</dbReference>
<reference evidence="4" key="1">
    <citation type="submission" date="2019-06" db="EMBL/GenBank/DDBJ databases">
        <authorList>
            <person name="Zheng W."/>
        </authorList>
    </citation>
    <scope>NUCLEOTIDE SEQUENCE</scope>
    <source>
        <strain evidence="4">QDHG01</strain>
    </source>
</reference>
<dbReference type="SMART" id="SM00184">
    <property type="entry name" value="RING"/>
    <property type="match status" value="1"/>
</dbReference>
<keyword evidence="1" id="KW-0862">Zinc</keyword>
<organism evidence="4 5">
    <name type="scientific">Halteria grandinella</name>
    <dbReference type="NCBI Taxonomy" id="5974"/>
    <lineage>
        <taxon>Eukaryota</taxon>
        <taxon>Sar</taxon>
        <taxon>Alveolata</taxon>
        <taxon>Ciliophora</taxon>
        <taxon>Intramacronucleata</taxon>
        <taxon>Spirotrichea</taxon>
        <taxon>Stichotrichia</taxon>
        <taxon>Sporadotrichida</taxon>
        <taxon>Halteriidae</taxon>
        <taxon>Halteria</taxon>
    </lineage>
</organism>
<evidence type="ECO:0000256" key="1">
    <source>
        <dbReference type="PROSITE-ProRule" id="PRU00175"/>
    </source>
</evidence>
<dbReference type="PROSITE" id="PS50330">
    <property type="entry name" value="UIM"/>
    <property type="match status" value="1"/>
</dbReference>
<sequence>MRPAQLLPKSASNTYQNYAATGQARSYKPETQVPLRQQVVAQKQQLFAQPPSQFQKQRTMLSDTEAFSAAQQHIAAKQPLQMKPNGPVEGGENQHNAMVEMQREIVRLKLMVGQREQQIMEVTRERNLYKAKYQELKGKLHEFEQRFSAPVDVIAKPQPKPTPNNEDLLSQMIAVQLQEEEKQRAERHKRRHEAILAQQMLNEVNEEQVLLQQAIEESKRDTVNPDQMSYEELLALSEKLGSVARGFTREEIEGIKTVKVSSYHHEIKAKCCPVCHDNFKVGDFSKKLTCSHEYHDSCIDPWLEKDKHCPVCKQEVILDQ</sequence>
<dbReference type="AlphaFoldDB" id="A0A8J8NL85"/>
<evidence type="ECO:0000313" key="5">
    <source>
        <dbReference type="Proteomes" id="UP000785679"/>
    </source>
</evidence>
<keyword evidence="1" id="KW-0479">Metal-binding</keyword>
<comment type="caution">
    <text evidence="4">The sequence shown here is derived from an EMBL/GenBank/DDBJ whole genome shotgun (WGS) entry which is preliminary data.</text>
</comment>
<dbReference type="GO" id="GO:0016567">
    <property type="term" value="P:protein ubiquitination"/>
    <property type="evidence" value="ECO:0007669"/>
    <property type="project" value="InterPro"/>
</dbReference>
<keyword evidence="5" id="KW-1185">Reference proteome</keyword>
<proteinExistence type="predicted"/>
<dbReference type="Pfam" id="PF13639">
    <property type="entry name" value="zf-RING_2"/>
    <property type="match status" value="1"/>
</dbReference>
<evidence type="ECO:0000313" key="4">
    <source>
        <dbReference type="EMBL" id="TNV76919.1"/>
    </source>
</evidence>
<dbReference type="InterPro" id="IPR013083">
    <property type="entry name" value="Znf_RING/FYVE/PHD"/>
</dbReference>
<dbReference type="EMBL" id="RRYP01012733">
    <property type="protein sequence ID" value="TNV76919.1"/>
    <property type="molecule type" value="Genomic_DNA"/>
</dbReference>